<keyword evidence="2" id="KW-1185">Reference proteome</keyword>
<dbReference type="EMBL" id="VFQE01000001">
    <property type="protein sequence ID" value="TQN44140.1"/>
    <property type="molecule type" value="Genomic_DNA"/>
</dbReference>
<comment type="caution">
    <text evidence="1">The sequence shown here is derived from an EMBL/GenBank/DDBJ whole genome shotgun (WGS) entry which is preliminary data.</text>
</comment>
<reference evidence="1 2" key="1">
    <citation type="submission" date="2019-06" db="EMBL/GenBank/DDBJ databases">
        <title>Sequencing the genomes of 1000 actinobacteria strains.</title>
        <authorList>
            <person name="Klenk H.-P."/>
        </authorList>
    </citation>
    <scope>NUCLEOTIDE SEQUENCE [LARGE SCALE GENOMIC DNA]</scope>
    <source>
        <strain evidence="1 2">DSM 46837</strain>
    </source>
</reference>
<dbReference type="RefSeq" id="WP_142026556.1">
    <property type="nucleotide sequence ID" value="NZ_VFQE01000001.1"/>
</dbReference>
<proteinExistence type="predicted"/>
<evidence type="ECO:0008006" key="3">
    <source>
        <dbReference type="Google" id="ProtNLM"/>
    </source>
</evidence>
<organism evidence="1 2">
    <name type="scientific">Blastococcus colisei</name>
    <dbReference type="NCBI Taxonomy" id="1564162"/>
    <lineage>
        <taxon>Bacteria</taxon>
        <taxon>Bacillati</taxon>
        <taxon>Actinomycetota</taxon>
        <taxon>Actinomycetes</taxon>
        <taxon>Geodermatophilales</taxon>
        <taxon>Geodermatophilaceae</taxon>
        <taxon>Blastococcus</taxon>
    </lineage>
</organism>
<dbReference type="OrthoDB" id="5196457at2"/>
<protein>
    <recommendedName>
        <fullName evidence="3">DUF4145 domain-containing protein</fullName>
    </recommendedName>
</protein>
<evidence type="ECO:0000313" key="2">
    <source>
        <dbReference type="Proteomes" id="UP000319865"/>
    </source>
</evidence>
<evidence type="ECO:0000313" key="1">
    <source>
        <dbReference type="EMBL" id="TQN44140.1"/>
    </source>
</evidence>
<sequence length="131" mass="14422">MAHADLVRLTDKWPTTAATPPGVADLLSTARALIPLAWFHYESMVVAGMWSLLAVEAALRVRLDSEQQLVKLIGRAQRDGLITDQWATRLHAARHVRNDLAHARQQDAWTVGMAAPVLATAHEVIAVLYPD</sequence>
<gene>
    <name evidence="1" type="ORF">FHU33_3627</name>
</gene>
<dbReference type="AlphaFoldDB" id="A0A543PJ90"/>
<dbReference type="Proteomes" id="UP000319865">
    <property type="component" value="Unassembled WGS sequence"/>
</dbReference>
<accession>A0A543PJ90</accession>
<name>A0A543PJ90_9ACTN</name>